<keyword evidence="8" id="KW-1185">Reference proteome</keyword>
<dbReference type="GO" id="GO:0005545">
    <property type="term" value="F:1-phosphatidylinositol binding"/>
    <property type="evidence" value="ECO:0007669"/>
    <property type="project" value="InterPro"/>
</dbReference>
<dbReference type="PANTHER" id="PTHR22951:SF22">
    <property type="entry name" value="ENTH DOMAIN-CONTAINING PROTEIN"/>
    <property type="match status" value="1"/>
</dbReference>
<evidence type="ECO:0000256" key="1">
    <source>
        <dbReference type="ARBA" id="ARBA00004132"/>
    </source>
</evidence>
<dbReference type="GO" id="GO:0032050">
    <property type="term" value="F:clathrin heavy chain binding"/>
    <property type="evidence" value="ECO:0007669"/>
    <property type="project" value="TreeGrafter"/>
</dbReference>
<dbReference type="SUPFAM" id="SSF89009">
    <property type="entry name" value="GAT-like domain"/>
    <property type="match status" value="1"/>
</dbReference>
<dbReference type="SMART" id="SM00273">
    <property type="entry name" value="ENTH"/>
    <property type="match status" value="1"/>
</dbReference>
<dbReference type="InterPro" id="IPR014712">
    <property type="entry name" value="ANTH_dom_sf"/>
</dbReference>
<protein>
    <recommendedName>
        <fullName evidence="6">ENTH domain-containing protein</fullName>
    </recommendedName>
</protein>
<dbReference type="PROSITE" id="PS50942">
    <property type="entry name" value="ENTH"/>
    <property type="match status" value="1"/>
</dbReference>
<evidence type="ECO:0000256" key="3">
    <source>
        <dbReference type="ARBA" id="ARBA00023034"/>
    </source>
</evidence>
<dbReference type="EMBL" id="JAWXYG010000009">
    <property type="protein sequence ID" value="KAK4264045.1"/>
    <property type="molecule type" value="Genomic_DNA"/>
</dbReference>
<name>A0AAE1J5H2_9FABA</name>
<dbReference type="AlphaFoldDB" id="A0AAE1J5H2"/>
<dbReference type="InterPro" id="IPR011417">
    <property type="entry name" value="ANTH_dom"/>
</dbReference>
<reference evidence="7" key="1">
    <citation type="submission" date="2023-10" db="EMBL/GenBank/DDBJ databases">
        <title>Chromosome-level genome of the transformable northern wattle, Acacia crassicarpa.</title>
        <authorList>
            <person name="Massaro I."/>
            <person name="Sinha N.R."/>
            <person name="Poethig S."/>
            <person name="Leichty A.R."/>
        </authorList>
    </citation>
    <scope>NUCLEOTIDE SEQUENCE</scope>
    <source>
        <strain evidence="7">Acra3RX</strain>
        <tissue evidence="7">Leaf</tissue>
    </source>
</reference>
<dbReference type="PANTHER" id="PTHR22951">
    <property type="entry name" value="CLATHRIN ASSEMBLY PROTEIN"/>
    <property type="match status" value="1"/>
</dbReference>
<sequence length="461" mass="52671">MQRKLRQVGTALKEHSYVSYAKIVSASGFSDINLILIKATPPDDFPLRDKYIHELLKIFSLSPSSFNSFSISFTRRFFSTGSWRVALKCLLLLHRLLRSVPTDSPFRPEILCSRSHGLLSLFPCHFRANSSSSSAAEYTVFIRSYALLLDEALDSIFLDGKKLFCEAEEEEEGESDETEKFQLKMKEIGDMLEMLPKLQSIIDRVMGCVPMEKLTQSSIVRSAMTQIIRDSFVCYTKFRRDIVVVLDNLFKMPYENCIAAFSIYKKAAVQTSQLSQFYDWCKSKGFCGFYEYPLVDRIPLIQIQALESFLEGMWELTESSSPPSSPATMRSSASSSYSAESEKLVVAIRDEHDDNKKIGDKEEKPLIDLEDHDGKKEDDDSWEALLESSISFSHYDHHHHHQSDSCFGDSNNGLNKKQGDVDAGESWEMQLYQPVGNNNKNPFSQPNFDMFYYYAKHYTSS</sequence>
<dbReference type="SUPFAM" id="SSF48464">
    <property type="entry name" value="ENTH/VHS domain"/>
    <property type="match status" value="1"/>
</dbReference>
<evidence type="ECO:0000256" key="5">
    <source>
        <dbReference type="SAM" id="MobiDB-lite"/>
    </source>
</evidence>
<dbReference type="GO" id="GO:0000149">
    <property type="term" value="F:SNARE binding"/>
    <property type="evidence" value="ECO:0007669"/>
    <property type="project" value="TreeGrafter"/>
</dbReference>
<gene>
    <name evidence="7" type="ORF">QN277_029386</name>
</gene>
<organism evidence="7 8">
    <name type="scientific">Acacia crassicarpa</name>
    <name type="common">northern wattle</name>
    <dbReference type="NCBI Taxonomy" id="499986"/>
    <lineage>
        <taxon>Eukaryota</taxon>
        <taxon>Viridiplantae</taxon>
        <taxon>Streptophyta</taxon>
        <taxon>Embryophyta</taxon>
        <taxon>Tracheophyta</taxon>
        <taxon>Spermatophyta</taxon>
        <taxon>Magnoliopsida</taxon>
        <taxon>eudicotyledons</taxon>
        <taxon>Gunneridae</taxon>
        <taxon>Pentapetalae</taxon>
        <taxon>rosids</taxon>
        <taxon>fabids</taxon>
        <taxon>Fabales</taxon>
        <taxon>Fabaceae</taxon>
        <taxon>Caesalpinioideae</taxon>
        <taxon>mimosoid clade</taxon>
        <taxon>Acacieae</taxon>
        <taxon>Acacia</taxon>
    </lineage>
</organism>
<dbReference type="GO" id="GO:0005546">
    <property type="term" value="F:phosphatidylinositol-4,5-bisphosphate binding"/>
    <property type="evidence" value="ECO:0007669"/>
    <property type="project" value="TreeGrafter"/>
</dbReference>
<evidence type="ECO:0000313" key="8">
    <source>
        <dbReference type="Proteomes" id="UP001293593"/>
    </source>
</evidence>
<dbReference type="GO" id="GO:0072583">
    <property type="term" value="P:clathrin-dependent endocytosis"/>
    <property type="evidence" value="ECO:0007669"/>
    <property type="project" value="InterPro"/>
</dbReference>
<keyword evidence="4" id="KW-0968">Cytoplasmic vesicle</keyword>
<accession>A0AAE1J5H2</accession>
<dbReference type="GO" id="GO:0030136">
    <property type="term" value="C:clathrin-coated vesicle"/>
    <property type="evidence" value="ECO:0007669"/>
    <property type="project" value="UniProtKB-SubCell"/>
</dbReference>
<feature type="region of interest" description="Disordered" evidence="5">
    <location>
        <begin position="401"/>
        <end position="426"/>
    </location>
</feature>
<comment type="subcellular location">
    <subcellularLocation>
        <location evidence="1">Cytoplasmic vesicle</location>
        <location evidence="1">Clathrin-coated vesicle</location>
    </subcellularLocation>
    <subcellularLocation>
        <location evidence="2">Golgi apparatus</location>
    </subcellularLocation>
</comment>
<feature type="domain" description="ENTH" evidence="6">
    <location>
        <begin position="24"/>
        <end position="163"/>
    </location>
</feature>
<dbReference type="InterPro" id="IPR045192">
    <property type="entry name" value="AP180-like"/>
</dbReference>
<evidence type="ECO:0000256" key="2">
    <source>
        <dbReference type="ARBA" id="ARBA00004555"/>
    </source>
</evidence>
<dbReference type="GO" id="GO:0005905">
    <property type="term" value="C:clathrin-coated pit"/>
    <property type="evidence" value="ECO:0007669"/>
    <property type="project" value="TreeGrafter"/>
</dbReference>
<dbReference type="Gene3D" id="1.25.40.90">
    <property type="match status" value="1"/>
</dbReference>
<feature type="region of interest" description="Disordered" evidence="5">
    <location>
        <begin position="350"/>
        <end position="377"/>
    </location>
</feature>
<dbReference type="Proteomes" id="UP001293593">
    <property type="component" value="Unassembled WGS sequence"/>
</dbReference>
<dbReference type="InterPro" id="IPR008942">
    <property type="entry name" value="ENTH_VHS"/>
</dbReference>
<dbReference type="Pfam" id="PF07651">
    <property type="entry name" value="ANTH"/>
    <property type="match status" value="1"/>
</dbReference>
<dbReference type="InterPro" id="IPR013809">
    <property type="entry name" value="ENTH"/>
</dbReference>
<comment type="caution">
    <text evidence="7">The sequence shown here is derived from an EMBL/GenBank/DDBJ whole genome shotgun (WGS) entry which is preliminary data.</text>
</comment>
<dbReference type="GO" id="GO:0006900">
    <property type="term" value="P:vesicle budding from membrane"/>
    <property type="evidence" value="ECO:0007669"/>
    <property type="project" value="TreeGrafter"/>
</dbReference>
<keyword evidence="3" id="KW-0333">Golgi apparatus</keyword>
<evidence type="ECO:0000259" key="6">
    <source>
        <dbReference type="PROSITE" id="PS50942"/>
    </source>
</evidence>
<proteinExistence type="predicted"/>
<dbReference type="FunFam" id="1.20.58.150:FF:000005">
    <property type="entry name" value="putative clathrin assembly protein At2g25430"/>
    <property type="match status" value="1"/>
</dbReference>
<dbReference type="GO" id="GO:0048268">
    <property type="term" value="P:clathrin coat assembly"/>
    <property type="evidence" value="ECO:0007669"/>
    <property type="project" value="InterPro"/>
</dbReference>
<dbReference type="Gene3D" id="1.20.58.150">
    <property type="entry name" value="ANTH domain"/>
    <property type="match status" value="1"/>
</dbReference>
<dbReference type="GO" id="GO:0005794">
    <property type="term" value="C:Golgi apparatus"/>
    <property type="evidence" value="ECO:0007669"/>
    <property type="project" value="UniProtKB-SubCell"/>
</dbReference>
<evidence type="ECO:0000313" key="7">
    <source>
        <dbReference type="EMBL" id="KAK4264045.1"/>
    </source>
</evidence>
<evidence type="ECO:0000256" key="4">
    <source>
        <dbReference type="ARBA" id="ARBA00023329"/>
    </source>
</evidence>